<protein>
    <recommendedName>
        <fullName evidence="5">Lipoprotein</fullName>
    </recommendedName>
</protein>
<evidence type="ECO:0000313" key="3">
    <source>
        <dbReference type="EMBL" id="TNJ33308.1"/>
    </source>
</evidence>
<keyword evidence="4" id="KW-1185">Reference proteome</keyword>
<proteinExistence type="predicted"/>
<keyword evidence="2" id="KW-0732">Signal</keyword>
<evidence type="ECO:0008006" key="5">
    <source>
        <dbReference type="Google" id="ProtNLM"/>
    </source>
</evidence>
<feature type="compositionally biased region" description="Low complexity" evidence="1">
    <location>
        <begin position="58"/>
        <end position="67"/>
    </location>
</feature>
<dbReference type="PROSITE" id="PS51257">
    <property type="entry name" value="PROKAR_LIPOPROTEIN"/>
    <property type="match status" value="1"/>
</dbReference>
<gene>
    <name evidence="3" type="ORF">E1B00_13510</name>
</gene>
<accession>A0A5C4RQJ9</accession>
<dbReference type="OrthoDB" id="9867532at2"/>
<dbReference type="Proteomes" id="UP000305760">
    <property type="component" value="Unassembled WGS sequence"/>
</dbReference>
<feature type="region of interest" description="Disordered" evidence="1">
    <location>
        <begin position="18"/>
        <end position="68"/>
    </location>
</feature>
<reference evidence="3 4" key="1">
    <citation type="submission" date="2019-03" db="EMBL/GenBank/DDBJ databases">
        <title>Arenimonas daejeonensis sp. nov., isolated from compost.</title>
        <authorList>
            <person name="Jeon C.O."/>
        </authorList>
    </citation>
    <scope>NUCLEOTIDE SEQUENCE [LARGE SCALE GENOMIC DNA]</scope>
    <source>
        <strain evidence="3 4">R29</strain>
    </source>
</reference>
<dbReference type="RefSeq" id="WP_139449636.1">
    <property type="nucleotide sequence ID" value="NZ_SMDR01000003.1"/>
</dbReference>
<evidence type="ECO:0000256" key="1">
    <source>
        <dbReference type="SAM" id="MobiDB-lite"/>
    </source>
</evidence>
<name>A0A5C4RQJ9_9GAMM</name>
<dbReference type="AlphaFoldDB" id="A0A5C4RQJ9"/>
<evidence type="ECO:0000313" key="4">
    <source>
        <dbReference type="Proteomes" id="UP000305760"/>
    </source>
</evidence>
<organism evidence="3 4">
    <name type="scientific">Arenimonas terrae</name>
    <dbReference type="NCBI Taxonomy" id="2546226"/>
    <lineage>
        <taxon>Bacteria</taxon>
        <taxon>Pseudomonadati</taxon>
        <taxon>Pseudomonadota</taxon>
        <taxon>Gammaproteobacteria</taxon>
        <taxon>Lysobacterales</taxon>
        <taxon>Lysobacteraceae</taxon>
        <taxon>Arenimonas</taxon>
    </lineage>
</organism>
<evidence type="ECO:0000256" key="2">
    <source>
        <dbReference type="SAM" id="SignalP"/>
    </source>
</evidence>
<comment type="caution">
    <text evidence="3">The sequence shown here is derived from an EMBL/GenBank/DDBJ whole genome shotgun (WGS) entry which is preliminary data.</text>
</comment>
<feature type="chain" id="PRO_5023116814" description="Lipoprotein" evidence="2">
    <location>
        <begin position="22"/>
        <end position="194"/>
    </location>
</feature>
<dbReference type="EMBL" id="SMDR01000003">
    <property type="protein sequence ID" value="TNJ33308.1"/>
    <property type="molecule type" value="Genomic_DNA"/>
</dbReference>
<feature type="compositionally biased region" description="Pro residues" evidence="1">
    <location>
        <begin position="40"/>
        <end position="57"/>
    </location>
</feature>
<sequence>MRKLVLCSVLGLAACTPPAPPADEAAQAAETAEVSLAAPPAEPPPPDAAPPETPEAAPPETAGPASPHAILRGRVSYPSEELPAMRVCALATEDVGLGYCADTAVNAPHYELRVPPGTWILLAWPQDTGTEGAPGLLSMASECLATSGVNCDDHDFFELTLNAGETREGLDINDWYYPPEAPPLPMEPRGEVLE</sequence>
<feature type="signal peptide" evidence="2">
    <location>
        <begin position="1"/>
        <end position="21"/>
    </location>
</feature>
<feature type="compositionally biased region" description="Low complexity" evidence="1">
    <location>
        <begin position="22"/>
        <end position="39"/>
    </location>
</feature>